<evidence type="ECO:0000256" key="3">
    <source>
        <dbReference type="ARBA" id="ARBA00023098"/>
    </source>
</evidence>
<dbReference type="Gene3D" id="3.40.1090.10">
    <property type="entry name" value="Cytosolic phospholipase A2 catalytic domain"/>
    <property type="match status" value="1"/>
</dbReference>
<feature type="transmembrane region" description="Helical" evidence="6">
    <location>
        <begin position="62"/>
        <end position="79"/>
    </location>
</feature>
<feature type="short sequence motif" description="GXSXG" evidence="4">
    <location>
        <begin position="65"/>
        <end position="69"/>
    </location>
</feature>
<dbReference type="InterPro" id="IPR016035">
    <property type="entry name" value="Acyl_Trfase/lysoPLipase"/>
</dbReference>
<keyword evidence="8" id="KW-1185">Reference proteome</keyword>
<dbReference type="PANTHER" id="PTHR32176">
    <property type="entry name" value="XYLOSE ISOMERASE"/>
    <property type="match status" value="1"/>
</dbReference>
<evidence type="ECO:0000313" key="9">
    <source>
        <dbReference type="RefSeq" id="XP_011038424.1"/>
    </source>
</evidence>
<dbReference type="RefSeq" id="XP_011038424.1">
    <property type="nucleotide sequence ID" value="XM_011040122.1"/>
</dbReference>
<dbReference type="EC" id="3.1.1.-" evidence="5"/>
<evidence type="ECO:0000256" key="2">
    <source>
        <dbReference type="ARBA" id="ARBA00022963"/>
    </source>
</evidence>
<comment type="caution">
    <text evidence="4">Lacks conserved residue(s) required for the propagation of feature annotation.</text>
</comment>
<feature type="short sequence motif" description="GXGXXG" evidence="4">
    <location>
        <begin position="27"/>
        <end position="32"/>
    </location>
</feature>
<evidence type="ECO:0000256" key="6">
    <source>
        <dbReference type="SAM" id="Phobius"/>
    </source>
</evidence>
<evidence type="ECO:0000256" key="5">
    <source>
        <dbReference type="RuleBase" id="RU361262"/>
    </source>
</evidence>
<dbReference type="AlphaFoldDB" id="A0AAJ6Y1A0"/>
<gene>
    <name evidence="9" type="primary">LOC105135300</name>
</gene>
<organism evidence="8 9">
    <name type="scientific">Populus euphratica</name>
    <name type="common">Euphrates poplar</name>
    <dbReference type="NCBI Taxonomy" id="75702"/>
    <lineage>
        <taxon>Eukaryota</taxon>
        <taxon>Viridiplantae</taxon>
        <taxon>Streptophyta</taxon>
        <taxon>Embryophyta</taxon>
        <taxon>Tracheophyta</taxon>
        <taxon>Spermatophyta</taxon>
        <taxon>Magnoliopsida</taxon>
        <taxon>eudicotyledons</taxon>
        <taxon>Gunneridae</taxon>
        <taxon>Pentapetalae</taxon>
        <taxon>rosids</taxon>
        <taxon>fabids</taxon>
        <taxon>Malpighiales</taxon>
        <taxon>Salicaceae</taxon>
        <taxon>Saliceae</taxon>
        <taxon>Populus</taxon>
    </lineage>
</organism>
<evidence type="ECO:0000256" key="1">
    <source>
        <dbReference type="ARBA" id="ARBA00010240"/>
    </source>
</evidence>
<protein>
    <recommendedName>
        <fullName evidence="5">Patatin</fullName>
        <ecNumber evidence="5">3.1.1.-</ecNumber>
    </recommendedName>
</protein>
<keyword evidence="6" id="KW-0472">Membrane</keyword>
<name>A0AAJ6Y1A0_POPEU</name>
<dbReference type="Pfam" id="PF01734">
    <property type="entry name" value="Patatin"/>
    <property type="match status" value="1"/>
</dbReference>
<comment type="similarity">
    <text evidence="1 5">Belongs to the patatin family.</text>
</comment>
<keyword evidence="5" id="KW-0378">Hydrolase</keyword>
<feature type="domain" description="PNPLA" evidence="7">
    <location>
        <begin position="23"/>
        <end position="114"/>
    </location>
</feature>
<dbReference type="InterPro" id="IPR002641">
    <property type="entry name" value="PNPLA_dom"/>
</dbReference>
<comment type="domain">
    <text evidence="5">The nitrogen atoms of the two glycine residues in the GGXR motif define the oxyanion hole, and stabilize the oxyanion that forms during the nucleophilic attack by the catalytic serine during substrate cleavage.</text>
</comment>
<dbReference type="SUPFAM" id="SSF52151">
    <property type="entry name" value="FabD/lysophospholipase-like"/>
    <property type="match status" value="1"/>
</dbReference>
<evidence type="ECO:0000313" key="8">
    <source>
        <dbReference type="Proteomes" id="UP000694918"/>
    </source>
</evidence>
<dbReference type="GO" id="GO:0047372">
    <property type="term" value="F:monoacylglycerol lipase activity"/>
    <property type="evidence" value="ECO:0007669"/>
    <property type="project" value="TreeGrafter"/>
</dbReference>
<dbReference type="PANTHER" id="PTHR32176:SF110">
    <property type="entry name" value="PATATIN"/>
    <property type="match status" value="1"/>
</dbReference>
<keyword evidence="3 5" id="KW-0443">Lipid metabolism</keyword>
<feature type="transmembrane region" description="Helical" evidence="6">
    <location>
        <begin position="91"/>
        <end position="113"/>
    </location>
</feature>
<keyword evidence="6" id="KW-0812">Transmembrane</keyword>
<dbReference type="GO" id="GO:0004620">
    <property type="term" value="F:phospholipase activity"/>
    <property type="evidence" value="ECO:0007669"/>
    <property type="project" value="TreeGrafter"/>
</dbReference>
<evidence type="ECO:0000259" key="7">
    <source>
        <dbReference type="PROSITE" id="PS51635"/>
    </source>
</evidence>
<accession>A0AAJ6Y1A0</accession>
<sequence length="114" mass="12215">MANMQTPRSPLQLPTRGNHITVLSIDGGGIRGIIPGTILAFLESELQKLDGADARLADYFDVISGTSTGGLVTAMLAAPNKQNRLFYRGRGLCVMDCRLGFSLMGIIGFWAMAL</sequence>
<dbReference type="PROSITE" id="PS51635">
    <property type="entry name" value="PNPLA"/>
    <property type="match status" value="1"/>
</dbReference>
<reference evidence="9" key="1">
    <citation type="submission" date="2025-08" db="UniProtKB">
        <authorList>
            <consortium name="RefSeq"/>
        </authorList>
    </citation>
    <scope>IDENTIFICATION</scope>
</reference>
<keyword evidence="2 5" id="KW-0442">Lipid degradation</keyword>
<comment type="function">
    <text evidence="5">Lipolytic acyl hydrolase (LAH).</text>
</comment>
<feature type="transmembrane region" description="Helical" evidence="6">
    <location>
        <begin position="20"/>
        <end position="42"/>
    </location>
</feature>
<proteinExistence type="inferred from homology"/>
<dbReference type="GO" id="GO:0016042">
    <property type="term" value="P:lipid catabolic process"/>
    <property type="evidence" value="ECO:0007669"/>
    <property type="project" value="UniProtKB-KW"/>
</dbReference>
<dbReference type="GeneID" id="105135300"/>
<dbReference type="KEGG" id="peu:105135300"/>
<evidence type="ECO:0000256" key="4">
    <source>
        <dbReference type="PROSITE-ProRule" id="PRU01161"/>
    </source>
</evidence>
<dbReference type="Proteomes" id="UP000694918">
    <property type="component" value="Unplaced"/>
</dbReference>
<keyword evidence="6" id="KW-1133">Transmembrane helix</keyword>